<dbReference type="SUPFAM" id="SSF49785">
    <property type="entry name" value="Galactose-binding domain-like"/>
    <property type="match status" value="1"/>
</dbReference>
<evidence type="ECO:0000256" key="1">
    <source>
        <dbReference type="ARBA" id="ARBA00022801"/>
    </source>
</evidence>
<proteinExistence type="predicted"/>
<evidence type="ECO:0000259" key="3">
    <source>
        <dbReference type="Pfam" id="PF03629"/>
    </source>
</evidence>
<feature type="domain" description="Beta-galactosidase galactose-binding" evidence="4">
    <location>
        <begin position="290"/>
        <end position="351"/>
    </location>
</feature>
<name>A0ABS5JXR1_9BACT</name>
<organism evidence="5 6">
    <name type="scientific">Carboxylicivirga linearis</name>
    <dbReference type="NCBI Taxonomy" id="1628157"/>
    <lineage>
        <taxon>Bacteria</taxon>
        <taxon>Pseudomonadati</taxon>
        <taxon>Bacteroidota</taxon>
        <taxon>Bacteroidia</taxon>
        <taxon>Marinilabiliales</taxon>
        <taxon>Marinilabiliaceae</taxon>
        <taxon>Carboxylicivirga</taxon>
    </lineage>
</organism>
<dbReference type="Proteomes" id="UP000708576">
    <property type="component" value="Unassembled WGS sequence"/>
</dbReference>
<sequence length="645" mass="73024">MRSIRFILLLLIWSSLSITAQVRLPKLISDGMVLQRDKELTLWGWASPNEKVEIDFKNHQYKTITDSDGKWQIQLPSQSPGGPFKMKISASNQILINDILIGDVWLCSGQSNMELPISRVEPKYRKEIKRINNTGIRQFRVPYNWDFNQKQADLKGGKWLAATPENIMSFSAVAYFFAQKVQQTQQVPIGIINASMGGSPVEAWLSEDDLKPFKDAYKELQKFKDSTVINAIEASDKQRSDTWFSQLAQNDKGRKNADWTTTDLNDNDWQTAIVPGYWKQDDLENLNGIVWYRRSFSLSEKSANQPAELDMGRIVDADSVFINGSFIGNTTYQYPPRRYKVPENTLKSGKNTIAVKVISQIGTGGFVPDKPYELRTGSESINLSGTWKYKIGASMAPLEGPTFIRWKPAGLYNGMIAPLTNLSIKGAVWYQGESNVDNASQYKERLSAMIQNWRREFNEGELPFVIIQLANYLEPDSLPKESDWAVLRDAQFKVAQKTEHCQSVNIIDLGEWNDIHPLNKKEVGRRTALAAEKVAYGKKVVCSGPVFDSYSINNSKVELSFKYVYNGLRIKEGNSLNGFAIAGKDGQFIWAHAEIKGNKVMVWHESVDKPTAIRYAWANNPDQANLYNTEGLPAVPFRLEIRKAK</sequence>
<evidence type="ECO:0000259" key="4">
    <source>
        <dbReference type="Pfam" id="PF21467"/>
    </source>
</evidence>
<dbReference type="PANTHER" id="PTHR22901:SF0">
    <property type="entry name" value="SIALATE O-ACETYLESTERASE"/>
    <property type="match status" value="1"/>
</dbReference>
<evidence type="ECO:0000256" key="2">
    <source>
        <dbReference type="ARBA" id="ARBA00023295"/>
    </source>
</evidence>
<evidence type="ECO:0000313" key="5">
    <source>
        <dbReference type="EMBL" id="MBS2099702.1"/>
    </source>
</evidence>
<accession>A0ABS5JXR1</accession>
<dbReference type="Gene3D" id="3.40.50.1110">
    <property type="entry name" value="SGNH hydrolase"/>
    <property type="match status" value="2"/>
</dbReference>
<keyword evidence="6" id="KW-1185">Reference proteome</keyword>
<evidence type="ECO:0000313" key="6">
    <source>
        <dbReference type="Proteomes" id="UP000708576"/>
    </source>
</evidence>
<feature type="domain" description="Sialate O-acetylesterase" evidence="3">
    <location>
        <begin position="402"/>
        <end position="516"/>
    </location>
</feature>
<comment type="caution">
    <text evidence="5">The sequence shown here is derived from an EMBL/GenBank/DDBJ whole genome shotgun (WGS) entry which is preliminary data.</text>
</comment>
<dbReference type="SUPFAM" id="SSF52266">
    <property type="entry name" value="SGNH hydrolase"/>
    <property type="match status" value="1"/>
</dbReference>
<dbReference type="InterPro" id="IPR039329">
    <property type="entry name" value="SIAE"/>
</dbReference>
<dbReference type="Pfam" id="PF21467">
    <property type="entry name" value="BetaGal_gal-bd"/>
    <property type="match status" value="1"/>
</dbReference>
<reference evidence="5 6" key="1">
    <citation type="journal article" date="2015" name="Int. J. Syst. Evol. Microbiol.">
        <title>Carboxylicivirga linearis sp. nov., isolated from a sea cucumber culture pond.</title>
        <authorList>
            <person name="Wang F.Q."/>
            <person name="Zhou Y.X."/>
            <person name="Lin X.Z."/>
            <person name="Chen G.J."/>
            <person name="Du Z.J."/>
        </authorList>
    </citation>
    <scope>NUCLEOTIDE SEQUENCE [LARGE SCALE GENOMIC DNA]</scope>
    <source>
        <strain evidence="5 6">FB218</strain>
    </source>
</reference>
<dbReference type="Pfam" id="PF03629">
    <property type="entry name" value="SASA"/>
    <property type="match status" value="2"/>
</dbReference>
<dbReference type="InterPro" id="IPR048913">
    <property type="entry name" value="BetaGal_gal-bd"/>
</dbReference>
<dbReference type="InterPro" id="IPR008979">
    <property type="entry name" value="Galactose-bd-like_sf"/>
</dbReference>
<keyword evidence="1" id="KW-0378">Hydrolase</keyword>
<dbReference type="EMBL" id="JAGUCO010000014">
    <property type="protein sequence ID" value="MBS2099702.1"/>
    <property type="molecule type" value="Genomic_DNA"/>
</dbReference>
<dbReference type="PANTHER" id="PTHR22901">
    <property type="entry name" value="SIALATE O-ACETYLESTERASE"/>
    <property type="match status" value="1"/>
</dbReference>
<feature type="domain" description="Sialate O-acetylesterase" evidence="3">
    <location>
        <begin position="103"/>
        <end position="231"/>
    </location>
</feature>
<keyword evidence="2" id="KW-0326">Glycosidase</keyword>
<protein>
    <submittedName>
        <fullName evidence="5">Beta galactosidase jelly roll domain-containing protein</fullName>
    </submittedName>
</protein>
<dbReference type="RefSeq" id="WP_212216946.1">
    <property type="nucleotide sequence ID" value="NZ_JAGUCO010000014.1"/>
</dbReference>
<dbReference type="InterPro" id="IPR036514">
    <property type="entry name" value="SGNH_hydro_sf"/>
</dbReference>
<gene>
    <name evidence="5" type="ORF">KEM10_15520</name>
</gene>
<dbReference type="Gene3D" id="2.60.120.260">
    <property type="entry name" value="Galactose-binding domain-like"/>
    <property type="match status" value="1"/>
</dbReference>
<dbReference type="InterPro" id="IPR005181">
    <property type="entry name" value="SASA"/>
</dbReference>